<dbReference type="GO" id="GO:0006357">
    <property type="term" value="P:regulation of transcription by RNA polymerase II"/>
    <property type="evidence" value="ECO:0007669"/>
    <property type="project" value="InterPro"/>
</dbReference>
<dbReference type="SUPFAM" id="SSF57903">
    <property type="entry name" value="FYVE/PHD zinc finger"/>
    <property type="match status" value="1"/>
</dbReference>
<comment type="caution">
    <text evidence="7">The sequence shown here is derived from an EMBL/GenBank/DDBJ whole genome shotgun (WGS) entry which is preliminary data.</text>
</comment>
<dbReference type="Gene3D" id="3.30.40.100">
    <property type="match status" value="1"/>
</dbReference>
<accession>A0A5J9U7F6</accession>
<evidence type="ECO:0000256" key="3">
    <source>
        <dbReference type="ARBA" id="ARBA00022833"/>
    </source>
</evidence>
<dbReference type="Pfam" id="PF00628">
    <property type="entry name" value="PHD"/>
    <property type="match status" value="1"/>
</dbReference>
<dbReference type="InterPro" id="IPR019787">
    <property type="entry name" value="Znf_PHD-finger"/>
</dbReference>
<keyword evidence="1" id="KW-0479">Metal-binding</keyword>
<sequence length="514" mass="56447">FGPLQIHLGFDINVEWAKYVHRGPPALLLEQALSGGKCARIRASGGEQPALRSIALAAFPLARHEAKGGVSRRRQAKMTPKWSECPSNSYRELSSLENGECKSAIVGTVPSYTSCSGLPTANTMCSLSSQKKDGNVYKRRKMDKDSNTLAAYEEGKETMIQSCTTSKDQSSLLLPVVPSGKMTLSSTAGITDPILDCGETAGVLVDPSSDMNDRCMVSSSTPSFMTLEKKDATECSSSNTCPTEPIVELISARDVAIGILKEDLFTTESRTRITKEESTDNVANPLFACNTCGGEEYLLKMLICDSCEAAFHLSCCNPCIKELPSDDWFCKTCLLKKPKGVYGKLSEGKVKPSGNTNQRPHGMSHIEYMLKDTEQYVSGARIGRDFQADVPEWSGPTFSTDGFFDHPSEFDPAELIQSNSWETGNQNRDFIGTWIQCRETVNFGGSDKVCGKWRRAPLYVVQSDDWDCSCCLLWDPARADCAVPQELKTSEVLKQLKYVNMLRNEAIGENQKPA</sequence>
<dbReference type="PROSITE" id="PS01359">
    <property type="entry name" value="ZF_PHD_1"/>
    <property type="match status" value="1"/>
</dbReference>
<organism evidence="7 8">
    <name type="scientific">Eragrostis curvula</name>
    <name type="common">weeping love grass</name>
    <dbReference type="NCBI Taxonomy" id="38414"/>
    <lineage>
        <taxon>Eukaryota</taxon>
        <taxon>Viridiplantae</taxon>
        <taxon>Streptophyta</taxon>
        <taxon>Embryophyta</taxon>
        <taxon>Tracheophyta</taxon>
        <taxon>Spermatophyta</taxon>
        <taxon>Magnoliopsida</taxon>
        <taxon>Liliopsida</taxon>
        <taxon>Poales</taxon>
        <taxon>Poaceae</taxon>
        <taxon>PACMAD clade</taxon>
        <taxon>Chloridoideae</taxon>
        <taxon>Eragrostideae</taxon>
        <taxon>Eragrostidinae</taxon>
        <taxon>Eragrostis</taxon>
    </lineage>
</organism>
<reference evidence="7 8" key="1">
    <citation type="journal article" date="2019" name="Sci. Rep.">
        <title>A high-quality genome of Eragrostis curvula grass provides insights into Poaceae evolution and supports new strategies to enhance forage quality.</title>
        <authorList>
            <person name="Carballo J."/>
            <person name="Santos B.A.C.M."/>
            <person name="Zappacosta D."/>
            <person name="Garbus I."/>
            <person name="Selva J.P."/>
            <person name="Gallo C.A."/>
            <person name="Diaz A."/>
            <person name="Albertini E."/>
            <person name="Caccamo M."/>
            <person name="Echenique V."/>
        </authorList>
    </citation>
    <scope>NUCLEOTIDE SEQUENCE [LARGE SCALE GENOMIC DNA]</scope>
    <source>
        <strain evidence="8">cv. Victoria</strain>
        <tissue evidence="7">Leaf</tissue>
    </source>
</reference>
<evidence type="ECO:0000313" key="8">
    <source>
        <dbReference type="Proteomes" id="UP000324897"/>
    </source>
</evidence>
<evidence type="ECO:0000256" key="1">
    <source>
        <dbReference type="ARBA" id="ARBA00022723"/>
    </source>
</evidence>
<keyword evidence="2 4" id="KW-0863">Zinc-finger</keyword>
<dbReference type="GO" id="GO:0016589">
    <property type="term" value="C:NURF complex"/>
    <property type="evidence" value="ECO:0007669"/>
    <property type="project" value="InterPro"/>
</dbReference>
<dbReference type="Gramene" id="TVU19545">
    <property type="protein sequence ID" value="TVU19545"/>
    <property type="gene ID" value="EJB05_35697"/>
</dbReference>
<evidence type="ECO:0000259" key="5">
    <source>
        <dbReference type="PROSITE" id="PS50016"/>
    </source>
</evidence>
<evidence type="ECO:0000259" key="6">
    <source>
        <dbReference type="PROSITE" id="PS51050"/>
    </source>
</evidence>
<dbReference type="PROSITE" id="PS50016">
    <property type="entry name" value="ZF_PHD_2"/>
    <property type="match status" value="1"/>
</dbReference>
<feature type="non-terminal residue" evidence="7">
    <location>
        <position position="1"/>
    </location>
</feature>
<evidence type="ECO:0000256" key="4">
    <source>
        <dbReference type="PROSITE-ProRule" id="PRU00146"/>
    </source>
</evidence>
<dbReference type="GO" id="GO:0008270">
    <property type="term" value="F:zinc ion binding"/>
    <property type="evidence" value="ECO:0007669"/>
    <property type="project" value="UniProtKB-KW"/>
</dbReference>
<dbReference type="AlphaFoldDB" id="A0A5J9U7F6"/>
<keyword evidence="3" id="KW-0862">Zinc</keyword>
<dbReference type="InterPro" id="IPR011011">
    <property type="entry name" value="Znf_FYVE_PHD"/>
</dbReference>
<dbReference type="PROSITE" id="PS51050">
    <property type="entry name" value="ZF_CW"/>
    <property type="match status" value="1"/>
</dbReference>
<gene>
    <name evidence="7" type="ORF">EJB05_35697</name>
</gene>
<keyword evidence="8" id="KW-1185">Reference proteome</keyword>
<dbReference type="InterPro" id="IPR019786">
    <property type="entry name" value="Zinc_finger_PHD-type_CS"/>
</dbReference>
<dbReference type="Proteomes" id="UP000324897">
    <property type="component" value="Chromosome 7"/>
</dbReference>
<dbReference type="InterPro" id="IPR001965">
    <property type="entry name" value="Znf_PHD"/>
</dbReference>
<name>A0A5J9U7F6_9POAL</name>
<evidence type="ECO:0008006" key="9">
    <source>
        <dbReference type="Google" id="ProtNLM"/>
    </source>
</evidence>
<dbReference type="SMART" id="SM00249">
    <property type="entry name" value="PHD"/>
    <property type="match status" value="1"/>
</dbReference>
<evidence type="ECO:0000313" key="7">
    <source>
        <dbReference type="EMBL" id="TVU19545.1"/>
    </source>
</evidence>
<dbReference type="InterPro" id="IPR038028">
    <property type="entry name" value="BPTF"/>
</dbReference>
<dbReference type="OrthoDB" id="787137at2759"/>
<proteinExistence type="predicted"/>
<feature type="domain" description="PHD-type" evidence="5">
    <location>
        <begin position="286"/>
        <end position="336"/>
    </location>
</feature>
<dbReference type="Gene3D" id="2.30.30.1150">
    <property type="match status" value="1"/>
</dbReference>
<dbReference type="EMBL" id="RWGY01000029">
    <property type="protein sequence ID" value="TVU19545.1"/>
    <property type="molecule type" value="Genomic_DNA"/>
</dbReference>
<feature type="domain" description="CW-type" evidence="6">
    <location>
        <begin position="428"/>
        <end position="489"/>
    </location>
</feature>
<dbReference type="InterPro" id="IPR011124">
    <property type="entry name" value="Znf_CW"/>
</dbReference>
<evidence type="ECO:0000256" key="2">
    <source>
        <dbReference type="ARBA" id="ARBA00022771"/>
    </source>
</evidence>
<dbReference type="FunFam" id="3.30.40.100:FF:000005">
    <property type="entry name" value="uncharacterized protein LOC106759733 isoform X4"/>
    <property type="match status" value="1"/>
</dbReference>
<dbReference type="PANTHER" id="PTHR45975">
    <property type="entry name" value="NUCLEOSOME-REMODELING FACTOR SUBUNIT BPTF"/>
    <property type="match status" value="1"/>
</dbReference>
<protein>
    <recommendedName>
        <fullName evidence="9">PHD-type domain-containing protein</fullName>
    </recommendedName>
</protein>